<proteinExistence type="predicted"/>
<accession>A0AC34RGB3</accession>
<protein>
    <submittedName>
        <fullName evidence="2">ShKT domain-containing protein</fullName>
    </submittedName>
</protein>
<evidence type="ECO:0000313" key="1">
    <source>
        <dbReference type="Proteomes" id="UP000887576"/>
    </source>
</evidence>
<dbReference type="Proteomes" id="UP000887576">
    <property type="component" value="Unplaced"/>
</dbReference>
<reference evidence="2" key="1">
    <citation type="submission" date="2022-11" db="UniProtKB">
        <authorList>
            <consortium name="WormBaseParasite"/>
        </authorList>
    </citation>
    <scope>IDENTIFICATION</scope>
</reference>
<evidence type="ECO:0000313" key="2">
    <source>
        <dbReference type="WBParaSite" id="JU765_v2.g6522.t1"/>
    </source>
</evidence>
<organism evidence="1 2">
    <name type="scientific">Panagrolaimus sp. JU765</name>
    <dbReference type="NCBI Taxonomy" id="591449"/>
    <lineage>
        <taxon>Eukaryota</taxon>
        <taxon>Metazoa</taxon>
        <taxon>Ecdysozoa</taxon>
        <taxon>Nematoda</taxon>
        <taxon>Chromadorea</taxon>
        <taxon>Rhabditida</taxon>
        <taxon>Tylenchina</taxon>
        <taxon>Panagrolaimomorpha</taxon>
        <taxon>Panagrolaimoidea</taxon>
        <taxon>Panagrolaimidae</taxon>
        <taxon>Panagrolaimus</taxon>
    </lineage>
</organism>
<dbReference type="WBParaSite" id="JU765_v2.g6522.t1">
    <property type="protein sequence ID" value="JU765_v2.g6522.t1"/>
    <property type="gene ID" value="JU765_v2.g6522"/>
</dbReference>
<sequence>MKLLFLLLLVFGLISMVLNAPLETSDEENERCEDKSEYCKFMKARCFDVKYSKLMKTQCRQTCGFC</sequence>
<name>A0AC34RGB3_9BILA</name>